<keyword evidence="8" id="KW-1185">Reference proteome</keyword>
<reference evidence="6" key="2">
    <citation type="submission" date="2017-09" db="EMBL/GenBank/DDBJ databases">
        <title>FDA dAtabase for Regulatory Grade micrObial Sequences (FDA-ARGOS): Supporting development and validation of Infectious Disease Dx tests.</title>
        <authorList>
            <person name="Minogue T."/>
            <person name="Wolcott M."/>
            <person name="Wasieloski L."/>
            <person name="Aguilar W."/>
            <person name="Moore D."/>
            <person name="Tallon L.J."/>
            <person name="Sadzewicz L."/>
            <person name="Ott S."/>
            <person name="Zhao X."/>
            <person name="Nagaraj S."/>
            <person name="Vavikolanu K."/>
            <person name="Aluvathingal J."/>
            <person name="Nadendla S."/>
            <person name="Sichtig H."/>
        </authorList>
    </citation>
    <scope>NUCLEOTIDE SEQUENCE</scope>
    <source>
        <strain evidence="6">FDAARGOS_387</strain>
    </source>
</reference>
<dbReference type="EMBL" id="CAADJA010000002">
    <property type="protein sequence ID" value="VFS46784.1"/>
    <property type="molecule type" value="Genomic_DNA"/>
</dbReference>
<organism evidence="6 8">
    <name type="scientific">Budvicia aquatica</name>
    <dbReference type="NCBI Taxonomy" id="82979"/>
    <lineage>
        <taxon>Bacteria</taxon>
        <taxon>Pseudomonadati</taxon>
        <taxon>Pseudomonadota</taxon>
        <taxon>Gammaproteobacteria</taxon>
        <taxon>Enterobacterales</taxon>
        <taxon>Budviciaceae</taxon>
        <taxon>Budvicia</taxon>
    </lineage>
</organism>
<reference evidence="8" key="1">
    <citation type="submission" date="2017-09" db="EMBL/GenBank/DDBJ databases">
        <title>FDA dAtabase for Regulatory Grade micrObial Sequences (FDA-ARGOS): Supporting development and validation of Infectious Disease Dx tests.</title>
        <authorList>
            <person name="Minogue T."/>
            <person name="Wolcott M."/>
            <person name="Wasieloski L."/>
            <person name="Aguilar W."/>
            <person name="Moore D."/>
            <person name="Tallon L."/>
            <person name="Sadzewicz L."/>
            <person name="Ott S."/>
            <person name="Zhao X."/>
            <person name="Nagaraj S."/>
            <person name="Vavikolanu K."/>
            <person name="Aluvathingal J."/>
            <person name="Nadendla S."/>
            <person name="Sichtig H."/>
        </authorList>
    </citation>
    <scope>NUCLEOTIDE SEQUENCE [LARGE SCALE GENOMIC DNA]</scope>
    <source>
        <strain evidence="8">FDAARGOS_387</strain>
    </source>
</reference>
<dbReference type="GO" id="GO:0043565">
    <property type="term" value="F:sequence-specific DNA binding"/>
    <property type="evidence" value="ECO:0007669"/>
    <property type="project" value="InterPro"/>
</dbReference>
<sequence>MAAQSVRSVEQEYWRHNDLPHIELRSTRQSRIGYKAHLHQALSIGAIEQGTTCVNYGGAERLAHAGELVLIDPEAVHSCNPVDGHSRSYHMLYLDNTWCLNRLSALFGQPLSGFCCDRFAIKDPLLFTQYLSLVELLHSGQLNQAETLLDGLTVTLFSRYCSPASSDIDQREITHYIRLRLLENLVTPPSLTDLAEELHLRPETLIRIFYKDVGITPKAFINNVRIERAKLLLRQGESIVDAAQQTGFSDQSHFHKLFVLNNAATPRQYQLSRSISDNN</sequence>
<dbReference type="Gene3D" id="1.10.10.60">
    <property type="entry name" value="Homeodomain-like"/>
    <property type="match status" value="2"/>
</dbReference>
<dbReference type="Proteomes" id="UP000373449">
    <property type="component" value="Unassembled WGS sequence"/>
</dbReference>
<evidence type="ECO:0000313" key="9">
    <source>
        <dbReference type="Proteomes" id="UP000373449"/>
    </source>
</evidence>
<evidence type="ECO:0000256" key="4">
    <source>
        <dbReference type="ARBA" id="ARBA00023163"/>
    </source>
</evidence>
<dbReference type="RefSeq" id="WP_029095069.1">
    <property type="nucleotide sequence ID" value="NZ_BRLG01000019.1"/>
</dbReference>
<evidence type="ECO:0000259" key="5">
    <source>
        <dbReference type="PROSITE" id="PS01124"/>
    </source>
</evidence>
<dbReference type="STRING" id="1111728.GCA_000427805_02366"/>
<gene>
    <name evidence="7" type="primary">ada_2</name>
    <name evidence="6" type="ORF">CRN84_05110</name>
    <name evidence="7" type="ORF">NCTC12282_01714</name>
</gene>
<keyword evidence="3" id="KW-0010">Activator</keyword>
<dbReference type="InterPro" id="IPR050204">
    <property type="entry name" value="AraC_XylS_family_regulators"/>
</dbReference>
<dbReference type="AlphaFoldDB" id="A0A2C6DHQ3"/>
<evidence type="ECO:0000313" key="7">
    <source>
        <dbReference type="EMBL" id="VFS46784.1"/>
    </source>
</evidence>
<proteinExistence type="predicted"/>
<name>A0A2C6DHQ3_9GAMM</name>
<dbReference type="InterPro" id="IPR009057">
    <property type="entry name" value="Homeodomain-like_sf"/>
</dbReference>
<evidence type="ECO:0000256" key="2">
    <source>
        <dbReference type="ARBA" id="ARBA00023125"/>
    </source>
</evidence>
<dbReference type="PROSITE" id="PS01124">
    <property type="entry name" value="HTH_ARAC_FAMILY_2"/>
    <property type="match status" value="1"/>
</dbReference>
<keyword evidence="1" id="KW-0805">Transcription regulation</keyword>
<dbReference type="PANTHER" id="PTHR46796">
    <property type="entry name" value="HTH-TYPE TRANSCRIPTIONAL ACTIVATOR RHAS-RELATED"/>
    <property type="match status" value="1"/>
</dbReference>
<dbReference type="InterPro" id="IPR037923">
    <property type="entry name" value="HTH-like"/>
</dbReference>
<dbReference type="Pfam" id="PF02311">
    <property type="entry name" value="AraC_binding"/>
    <property type="match status" value="1"/>
</dbReference>
<dbReference type="GO" id="GO:0003700">
    <property type="term" value="F:DNA-binding transcription factor activity"/>
    <property type="evidence" value="ECO:0007669"/>
    <property type="project" value="InterPro"/>
</dbReference>
<dbReference type="OrthoDB" id="9809338at2"/>
<dbReference type="Proteomes" id="UP000224974">
    <property type="component" value="Unassembled WGS sequence"/>
</dbReference>
<feature type="domain" description="HTH araC/xylS-type" evidence="5">
    <location>
        <begin position="171"/>
        <end position="272"/>
    </location>
</feature>
<evidence type="ECO:0000313" key="6">
    <source>
        <dbReference type="EMBL" id="PHI28737.1"/>
    </source>
</evidence>
<dbReference type="Pfam" id="PF12833">
    <property type="entry name" value="HTH_18"/>
    <property type="match status" value="1"/>
</dbReference>
<dbReference type="SUPFAM" id="SSF46689">
    <property type="entry name" value="Homeodomain-like"/>
    <property type="match status" value="2"/>
</dbReference>
<keyword evidence="4" id="KW-0804">Transcription</keyword>
<evidence type="ECO:0000313" key="8">
    <source>
        <dbReference type="Proteomes" id="UP000224974"/>
    </source>
</evidence>
<keyword evidence="2" id="KW-0238">DNA-binding</keyword>
<dbReference type="SUPFAM" id="SSF51215">
    <property type="entry name" value="Regulatory protein AraC"/>
    <property type="match status" value="1"/>
</dbReference>
<dbReference type="EMBL" id="PDDX01000001">
    <property type="protein sequence ID" value="PHI28737.1"/>
    <property type="molecule type" value="Genomic_DNA"/>
</dbReference>
<protein>
    <submittedName>
        <fullName evidence="6">AraC family transcriptional regulator</fullName>
    </submittedName>
    <submittedName>
        <fullName evidence="7">Regulatory protein of adaptative response</fullName>
    </submittedName>
</protein>
<dbReference type="InterPro" id="IPR018062">
    <property type="entry name" value="HTH_AraC-typ_CS"/>
</dbReference>
<accession>A0A2C6DHQ3</accession>
<dbReference type="PANTHER" id="PTHR46796:SF2">
    <property type="entry name" value="TRANSCRIPTIONAL REGULATORY PROTEIN"/>
    <property type="match status" value="1"/>
</dbReference>
<evidence type="ECO:0000256" key="1">
    <source>
        <dbReference type="ARBA" id="ARBA00023015"/>
    </source>
</evidence>
<evidence type="ECO:0000256" key="3">
    <source>
        <dbReference type="ARBA" id="ARBA00023159"/>
    </source>
</evidence>
<dbReference type="InterPro" id="IPR018060">
    <property type="entry name" value="HTH_AraC"/>
</dbReference>
<reference evidence="7 9" key="3">
    <citation type="submission" date="2019-03" db="EMBL/GenBank/DDBJ databases">
        <authorList>
            <consortium name="Pathogen Informatics"/>
        </authorList>
    </citation>
    <scope>NUCLEOTIDE SEQUENCE [LARGE SCALE GENOMIC DNA]</scope>
    <source>
        <strain evidence="7 9">NCTC12282</strain>
    </source>
</reference>
<dbReference type="InterPro" id="IPR003313">
    <property type="entry name" value="AraC-bd"/>
</dbReference>
<dbReference type="PROSITE" id="PS00041">
    <property type="entry name" value="HTH_ARAC_FAMILY_1"/>
    <property type="match status" value="1"/>
</dbReference>
<dbReference type="SMART" id="SM00342">
    <property type="entry name" value="HTH_ARAC"/>
    <property type="match status" value="1"/>
</dbReference>